<dbReference type="InterPro" id="IPR052535">
    <property type="entry name" value="Bacilysin_H2HPP_isomerase"/>
</dbReference>
<feature type="domain" description="Cupin type-2" evidence="1">
    <location>
        <begin position="41"/>
        <end position="109"/>
    </location>
</feature>
<dbReference type="InterPro" id="IPR014710">
    <property type="entry name" value="RmlC-like_jellyroll"/>
</dbReference>
<dbReference type="AlphaFoldDB" id="A0A6B1DQV9"/>
<dbReference type="InterPro" id="IPR013096">
    <property type="entry name" value="Cupin_2"/>
</dbReference>
<proteinExistence type="predicted"/>
<accession>A0A6B1DQV9</accession>
<dbReference type="InterPro" id="IPR011051">
    <property type="entry name" value="RmlC_Cupin_sf"/>
</dbReference>
<comment type="caution">
    <text evidence="2">The sequence shown here is derived from an EMBL/GenBank/DDBJ whole genome shotgun (WGS) entry which is preliminary data.</text>
</comment>
<dbReference type="PANTHER" id="PTHR40112:SF1">
    <property type="entry name" value="H2HPP ISOMERASE"/>
    <property type="match status" value="1"/>
</dbReference>
<evidence type="ECO:0000313" key="2">
    <source>
        <dbReference type="EMBL" id="MYD89185.1"/>
    </source>
</evidence>
<gene>
    <name evidence="2" type="ORF">F4Y08_02430</name>
</gene>
<dbReference type="Gene3D" id="2.60.120.10">
    <property type="entry name" value="Jelly Rolls"/>
    <property type="match status" value="1"/>
</dbReference>
<dbReference type="EMBL" id="VXPY01000013">
    <property type="protein sequence ID" value="MYD89185.1"/>
    <property type="molecule type" value="Genomic_DNA"/>
</dbReference>
<dbReference type="CDD" id="cd02238">
    <property type="entry name" value="cupin_KdgF"/>
    <property type="match status" value="1"/>
</dbReference>
<sequence length="118" mass="12757">MQARSTSVPFFNSDNRSALKPFGDQGPALRTFWGDDIMISLVDMQAGSVVPAHSHPEEQAGYVVSGTLEFTMQGETTTVGAGGVFFIPGNVEHSVVVKGTESARVVDIFSPIRDDYKY</sequence>
<dbReference type="Pfam" id="PF07883">
    <property type="entry name" value="Cupin_2"/>
    <property type="match status" value="1"/>
</dbReference>
<reference evidence="2" key="1">
    <citation type="submission" date="2019-09" db="EMBL/GenBank/DDBJ databases">
        <title>Characterisation of the sponge microbiome using genome-centric metagenomics.</title>
        <authorList>
            <person name="Engelberts J.P."/>
            <person name="Robbins S.J."/>
            <person name="De Goeij J.M."/>
            <person name="Aranda M."/>
            <person name="Bell S.C."/>
            <person name="Webster N.S."/>
        </authorList>
    </citation>
    <scope>NUCLEOTIDE SEQUENCE</scope>
    <source>
        <strain evidence="2">SB0662_bin_9</strain>
    </source>
</reference>
<name>A0A6B1DQV9_9CHLR</name>
<organism evidence="2">
    <name type="scientific">Caldilineaceae bacterium SB0662_bin_9</name>
    <dbReference type="NCBI Taxonomy" id="2605258"/>
    <lineage>
        <taxon>Bacteria</taxon>
        <taxon>Bacillati</taxon>
        <taxon>Chloroflexota</taxon>
        <taxon>Caldilineae</taxon>
        <taxon>Caldilineales</taxon>
        <taxon>Caldilineaceae</taxon>
    </lineage>
</organism>
<dbReference type="PANTHER" id="PTHR40112">
    <property type="entry name" value="H2HPP ISOMERASE"/>
    <property type="match status" value="1"/>
</dbReference>
<evidence type="ECO:0000259" key="1">
    <source>
        <dbReference type="Pfam" id="PF07883"/>
    </source>
</evidence>
<dbReference type="SUPFAM" id="SSF51182">
    <property type="entry name" value="RmlC-like cupins"/>
    <property type="match status" value="1"/>
</dbReference>
<protein>
    <submittedName>
        <fullName evidence="2">Cupin domain-containing protein</fullName>
    </submittedName>
</protein>